<proteinExistence type="predicted"/>
<name>A0A084WS35_ANOSI</name>
<dbReference type="EnsemblMetazoa" id="ASIC021328-RA">
    <property type="protein sequence ID" value="ASIC021328-PA"/>
    <property type="gene ID" value="ASIC021328"/>
</dbReference>
<keyword evidence="3" id="KW-1185">Reference proteome</keyword>
<dbReference type="EMBL" id="KE525409">
    <property type="protein sequence ID" value="KFB53029.1"/>
    <property type="molecule type" value="Genomic_DNA"/>
</dbReference>
<gene>
    <name evidence="1" type="ORF">ZHAS_00021328</name>
</gene>
<evidence type="ECO:0000313" key="3">
    <source>
        <dbReference type="Proteomes" id="UP000030765"/>
    </source>
</evidence>
<dbReference type="Proteomes" id="UP000030765">
    <property type="component" value="Unassembled WGS sequence"/>
</dbReference>
<reference evidence="1 3" key="1">
    <citation type="journal article" date="2014" name="BMC Genomics">
        <title>Genome sequence of Anopheles sinensis provides insight into genetics basis of mosquito competence for malaria parasites.</title>
        <authorList>
            <person name="Zhou D."/>
            <person name="Zhang D."/>
            <person name="Ding G."/>
            <person name="Shi L."/>
            <person name="Hou Q."/>
            <person name="Ye Y."/>
            <person name="Xu Y."/>
            <person name="Zhou H."/>
            <person name="Xiong C."/>
            <person name="Li S."/>
            <person name="Yu J."/>
            <person name="Hong S."/>
            <person name="Yu X."/>
            <person name="Zou P."/>
            <person name="Chen C."/>
            <person name="Chang X."/>
            <person name="Wang W."/>
            <person name="Lv Y."/>
            <person name="Sun Y."/>
            <person name="Ma L."/>
            <person name="Shen B."/>
            <person name="Zhu C."/>
        </authorList>
    </citation>
    <scope>NUCLEOTIDE SEQUENCE [LARGE SCALE GENOMIC DNA]</scope>
</reference>
<organism evidence="1">
    <name type="scientific">Anopheles sinensis</name>
    <name type="common">Mosquito</name>
    <dbReference type="NCBI Taxonomy" id="74873"/>
    <lineage>
        <taxon>Eukaryota</taxon>
        <taxon>Metazoa</taxon>
        <taxon>Ecdysozoa</taxon>
        <taxon>Arthropoda</taxon>
        <taxon>Hexapoda</taxon>
        <taxon>Insecta</taxon>
        <taxon>Pterygota</taxon>
        <taxon>Neoptera</taxon>
        <taxon>Endopterygota</taxon>
        <taxon>Diptera</taxon>
        <taxon>Nematocera</taxon>
        <taxon>Culicoidea</taxon>
        <taxon>Culicidae</taxon>
        <taxon>Anophelinae</taxon>
        <taxon>Anopheles</taxon>
    </lineage>
</organism>
<reference evidence="2" key="2">
    <citation type="submission" date="2020-05" db="UniProtKB">
        <authorList>
            <consortium name="EnsemblMetazoa"/>
        </authorList>
    </citation>
    <scope>IDENTIFICATION</scope>
</reference>
<accession>A0A084WS35</accession>
<dbReference type="EMBL" id="ATLV01026320">
    <property type="status" value="NOT_ANNOTATED_CDS"/>
    <property type="molecule type" value="Genomic_DNA"/>
</dbReference>
<dbReference type="AlphaFoldDB" id="A0A084WS35"/>
<dbReference type="VEuPathDB" id="VectorBase:ASIC021328"/>
<evidence type="ECO:0000313" key="2">
    <source>
        <dbReference type="EnsemblMetazoa" id="ASIC021328-PA"/>
    </source>
</evidence>
<sequence length="135" mass="14951">MDYVGPFIFLAVYGTIYLACPKPSLVGKAATMTAKTIGDDPKWGNNRKTDSSPIPNRCSAENLYNTFASNLITTSFSPISSSFPAPLREESLGRLIYAVRLGEMLFQFELRRENGTHSATLGRKRERGGCIYFSL</sequence>
<protein>
    <submittedName>
        <fullName evidence="1 2">ABC transporter-like protein</fullName>
    </submittedName>
</protein>
<evidence type="ECO:0000313" key="1">
    <source>
        <dbReference type="EMBL" id="KFB53029.1"/>
    </source>
</evidence>